<accession>A0A6J8C2Z2</accession>
<protein>
    <submittedName>
        <fullName evidence="1">Uncharacterized protein</fullName>
    </submittedName>
</protein>
<dbReference type="SUPFAM" id="SSF101898">
    <property type="entry name" value="NHL repeat"/>
    <property type="match status" value="1"/>
</dbReference>
<evidence type="ECO:0000313" key="2">
    <source>
        <dbReference type="Proteomes" id="UP000507470"/>
    </source>
</evidence>
<gene>
    <name evidence="1" type="ORF">MCOR_25277</name>
</gene>
<sequence length="294" mass="32963">MAQVLAVPGDVRHGFSYIGQFNHDFGRITGIAATIKGNILLCDYVKKNLILVDHLGIVLRKLDVDSEPYDLAITSQNIGYITQPNSRTILQIDPDRMMILFKVTCNELSTTVFCVSAVPNTGRNLSGNVSCFLGVKIHGFSYGVPVNHDQICITDVPKNDRKIGSCVVRFHTVNEHSCLSCIGGQNYITFNETWGYPIKTCNIATMDTPTDICSDDYGHIYVSGQGSNNIHRLTDAMEKMRKIFYREQDYKVLDIPLDSHHGIKEPVALCFNQDYSKLYIVNEWGKSVLIFDVI</sequence>
<dbReference type="AlphaFoldDB" id="A0A6J8C2Z2"/>
<dbReference type="EMBL" id="CACVKT020004462">
    <property type="protein sequence ID" value="CAC5390162.1"/>
    <property type="molecule type" value="Genomic_DNA"/>
</dbReference>
<dbReference type="OrthoDB" id="6083361at2759"/>
<evidence type="ECO:0000313" key="1">
    <source>
        <dbReference type="EMBL" id="CAC5390162.1"/>
    </source>
</evidence>
<proteinExistence type="predicted"/>
<name>A0A6J8C2Z2_MYTCO</name>
<organism evidence="1 2">
    <name type="scientific">Mytilus coruscus</name>
    <name type="common">Sea mussel</name>
    <dbReference type="NCBI Taxonomy" id="42192"/>
    <lineage>
        <taxon>Eukaryota</taxon>
        <taxon>Metazoa</taxon>
        <taxon>Spiralia</taxon>
        <taxon>Lophotrochozoa</taxon>
        <taxon>Mollusca</taxon>
        <taxon>Bivalvia</taxon>
        <taxon>Autobranchia</taxon>
        <taxon>Pteriomorphia</taxon>
        <taxon>Mytilida</taxon>
        <taxon>Mytiloidea</taxon>
        <taxon>Mytilidae</taxon>
        <taxon>Mytilinae</taxon>
        <taxon>Mytilus</taxon>
    </lineage>
</organism>
<keyword evidence="2" id="KW-1185">Reference proteome</keyword>
<reference evidence="1 2" key="1">
    <citation type="submission" date="2020-06" db="EMBL/GenBank/DDBJ databases">
        <authorList>
            <person name="Li R."/>
            <person name="Bekaert M."/>
        </authorList>
    </citation>
    <scope>NUCLEOTIDE SEQUENCE [LARGE SCALE GENOMIC DNA]</scope>
    <source>
        <strain evidence="2">wild</strain>
    </source>
</reference>
<dbReference type="Proteomes" id="UP000507470">
    <property type="component" value="Unassembled WGS sequence"/>
</dbReference>